<dbReference type="InterPro" id="IPR006683">
    <property type="entry name" value="Thioestr_dom"/>
</dbReference>
<keyword evidence="5" id="KW-1185">Reference proteome</keyword>
<reference evidence="4 5" key="1">
    <citation type="submission" date="2018-04" db="EMBL/GenBank/DDBJ databases">
        <title>Active sludge and wastewater microbial communities from Klosterneuburg, Austria.</title>
        <authorList>
            <person name="Wagner M."/>
        </authorList>
    </citation>
    <scope>NUCLEOTIDE SEQUENCE [LARGE SCALE GENOMIC DNA]</scope>
    <source>
        <strain evidence="4 5">Nm 57</strain>
    </source>
</reference>
<evidence type="ECO:0000313" key="4">
    <source>
        <dbReference type="EMBL" id="PXV79804.1"/>
    </source>
</evidence>
<dbReference type="RefSeq" id="WP_011634395.1">
    <property type="nucleotide sequence ID" value="NZ_FMTW01000006.1"/>
</dbReference>
<dbReference type="PANTHER" id="PTHR43240">
    <property type="entry name" value="1,4-DIHYDROXY-2-NAPHTHOYL-COA THIOESTERASE 1"/>
    <property type="match status" value="1"/>
</dbReference>
<dbReference type="InterPro" id="IPR029069">
    <property type="entry name" value="HotDog_dom_sf"/>
</dbReference>
<organism evidence="4 5">
    <name type="scientific">Nitrosomonas eutropha</name>
    <dbReference type="NCBI Taxonomy" id="916"/>
    <lineage>
        <taxon>Bacteria</taxon>
        <taxon>Pseudomonadati</taxon>
        <taxon>Pseudomonadota</taxon>
        <taxon>Betaproteobacteria</taxon>
        <taxon>Nitrosomonadales</taxon>
        <taxon>Nitrosomonadaceae</taxon>
        <taxon>Nitrosomonas</taxon>
    </lineage>
</organism>
<evidence type="ECO:0000256" key="2">
    <source>
        <dbReference type="ARBA" id="ARBA00022801"/>
    </source>
</evidence>
<accession>A0ABX5M6I4</accession>
<keyword evidence="2 4" id="KW-0378">Hydrolase</keyword>
<evidence type="ECO:0000256" key="1">
    <source>
        <dbReference type="ARBA" id="ARBA00008324"/>
    </source>
</evidence>
<dbReference type="NCBIfam" id="TIGR00369">
    <property type="entry name" value="unchar_dom_1"/>
    <property type="match status" value="1"/>
</dbReference>
<dbReference type="PANTHER" id="PTHR43240:SF5">
    <property type="entry name" value="1,4-DIHYDROXY-2-NAPHTHOYL-COA THIOESTERASE 1"/>
    <property type="match status" value="1"/>
</dbReference>
<name>A0ABX5M6I4_9PROT</name>
<comment type="caution">
    <text evidence="4">The sequence shown here is derived from an EMBL/GenBank/DDBJ whole genome shotgun (WGS) entry which is preliminary data.</text>
</comment>
<dbReference type="EMBL" id="QICQ01000020">
    <property type="protein sequence ID" value="PXV79804.1"/>
    <property type="molecule type" value="Genomic_DNA"/>
</dbReference>
<dbReference type="InterPro" id="IPR003736">
    <property type="entry name" value="PAAI_dom"/>
</dbReference>
<gene>
    <name evidence="4" type="ORF">C8R14_12015</name>
</gene>
<sequence>MSSDQAIWFKNYTIDYLEGLRNANMGVHIGIRFLEVGPNFLKASMPVDHRTTQPFGILHGGASCVLSETLGSVSAWMTINPEIYRAVGIEINANHIRAVAEGNVIGVCTPLHVGRRIQVWQTDITEEATGKRVAVSKLTVAIIEQGTLSNQKETIIVGK</sequence>
<feature type="domain" description="Thioesterase" evidence="3">
    <location>
        <begin position="55"/>
        <end position="128"/>
    </location>
</feature>
<dbReference type="Pfam" id="PF03061">
    <property type="entry name" value="4HBT"/>
    <property type="match status" value="1"/>
</dbReference>
<evidence type="ECO:0000259" key="3">
    <source>
        <dbReference type="Pfam" id="PF03061"/>
    </source>
</evidence>
<dbReference type="GO" id="GO:0016787">
    <property type="term" value="F:hydrolase activity"/>
    <property type="evidence" value="ECO:0007669"/>
    <property type="project" value="UniProtKB-KW"/>
</dbReference>
<comment type="similarity">
    <text evidence="1">Belongs to the thioesterase PaaI family.</text>
</comment>
<dbReference type="SUPFAM" id="SSF54637">
    <property type="entry name" value="Thioesterase/thiol ester dehydrase-isomerase"/>
    <property type="match status" value="1"/>
</dbReference>
<dbReference type="Proteomes" id="UP000247780">
    <property type="component" value="Unassembled WGS sequence"/>
</dbReference>
<evidence type="ECO:0000313" key="5">
    <source>
        <dbReference type="Proteomes" id="UP000247780"/>
    </source>
</evidence>
<dbReference type="CDD" id="cd03443">
    <property type="entry name" value="PaaI_thioesterase"/>
    <property type="match status" value="1"/>
</dbReference>
<proteinExistence type="inferred from homology"/>
<protein>
    <submittedName>
        <fullName evidence="4">1,4-dihydroxy-2-naphthoyl-CoA hydrolase</fullName>
    </submittedName>
</protein>
<dbReference type="Gene3D" id="3.10.129.10">
    <property type="entry name" value="Hotdog Thioesterase"/>
    <property type="match status" value="1"/>
</dbReference>